<dbReference type="PANTHER" id="PTHR10772">
    <property type="entry name" value="10 KDA HEAT SHOCK PROTEIN"/>
    <property type="match status" value="1"/>
</dbReference>
<organism evidence="3">
    <name type="scientific">marine sediment metagenome</name>
    <dbReference type="NCBI Taxonomy" id="412755"/>
    <lineage>
        <taxon>unclassified sequences</taxon>
        <taxon>metagenomes</taxon>
        <taxon>ecological metagenomes</taxon>
    </lineage>
</organism>
<dbReference type="EMBL" id="LAZR01001163">
    <property type="protein sequence ID" value="KKN49551.1"/>
    <property type="molecule type" value="Genomic_DNA"/>
</dbReference>
<dbReference type="InterPro" id="IPR011032">
    <property type="entry name" value="GroES-like_sf"/>
</dbReference>
<dbReference type="AlphaFoldDB" id="A0A0F9TKF6"/>
<evidence type="ECO:0008006" key="4">
    <source>
        <dbReference type="Google" id="ProtNLM"/>
    </source>
</evidence>
<dbReference type="InterPro" id="IPR020818">
    <property type="entry name" value="Chaperonin_GroES"/>
</dbReference>
<dbReference type="SUPFAM" id="SSF50129">
    <property type="entry name" value="GroES-like"/>
    <property type="match status" value="1"/>
</dbReference>
<dbReference type="PANTHER" id="PTHR10772:SF63">
    <property type="entry name" value="20 KDA CHAPERONIN, CHLOROPLASTIC"/>
    <property type="match status" value="1"/>
</dbReference>
<dbReference type="SMART" id="SM00883">
    <property type="entry name" value="Cpn10"/>
    <property type="match status" value="1"/>
</dbReference>
<reference evidence="3" key="1">
    <citation type="journal article" date="2015" name="Nature">
        <title>Complex archaea that bridge the gap between prokaryotes and eukaryotes.</title>
        <authorList>
            <person name="Spang A."/>
            <person name="Saw J.H."/>
            <person name="Jorgensen S.L."/>
            <person name="Zaremba-Niedzwiedzka K."/>
            <person name="Martijn J."/>
            <person name="Lind A.E."/>
            <person name="van Eijk R."/>
            <person name="Schleper C."/>
            <person name="Guy L."/>
            <person name="Ettema T.J."/>
        </authorList>
    </citation>
    <scope>NUCLEOTIDE SEQUENCE</scope>
</reference>
<comment type="caution">
    <text evidence="3">The sequence shown here is derived from an EMBL/GenBank/DDBJ whole genome shotgun (WGS) entry which is preliminary data.</text>
</comment>
<dbReference type="CDD" id="cd00320">
    <property type="entry name" value="cpn10"/>
    <property type="match status" value="1"/>
</dbReference>
<dbReference type="GO" id="GO:0051082">
    <property type="term" value="F:unfolded protein binding"/>
    <property type="evidence" value="ECO:0007669"/>
    <property type="project" value="TreeGrafter"/>
</dbReference>
<accession>A0A0F9TKF6</accession>
<dbReference type="InterPro" id="IPR037124">
    <property type="entry name" value="Chaperonin_GroES_sf"/>
</dbReference>
<dbReference type="GO" id="GO:0051087">
    <property type="term" value="F:protein-folding chaperone binding"/>
    <property type="evidence" value="ECO:0007669"/>
    <property type="project" value="TreeGrafter"/>
</dbReference>
<name>A0A0F9TKF6_9ZZZZ</name>
<gene>
    <name evidence="3" type="ORF">LCGC14_0641790</name>
</gene>
<evidence type="ECO:0000313" key="3">
    <source>
        <dbReference type="EMBL" id="KKN49551.1"/>
    </source>
</evidence>
<keyword evidence="2" id="KW-0143">Chaperone</keyword>
<dbReference type="Pfam" id="PF00166">
    <property type="entry name" value="Cpn10"/>
    <property type="match status" value="1"/>
</dbReference>
<dbReference type="GO" id="GO:0044183">
    <property type="term" value="F:protein folding chaperone"/>
    <property type="evidence" value="ECO:0007669"/>
    <property type="project" value="InterPro"/>
</dbReference>
<dbReference type="PRINTS" id="PR00297">
    <property type="entry name" value="CHAPERONIN10"/>
</dbReference>
<protein>
    <recommendedName>
        <fullName evidence="4">10 kDa chaperonin</fullName>
    </recommendedName>
</protein>
<evidence type="ECO:0000256" key="1">
    <source>
        <dbReference type="ARBA" id="ARBA00006975"/>
    </source>
</evidence>
<evidence type="ECO:0000256" key="2">
    <source>
        <dbReference type="ARBA" id="ARBA00023186"/>
    </source>
</evidence>
<dbReference type="Gene3D" id="2.30.33.40">
    <property type="entry name" value="GroES chaperonin"/>
    <property type="match status" value="1"/>
</dbReference>
<comment type="similarity">
    <text evidence="1">Belongs to the GroES chaperonin family.</text>
</comment>
<proteinExistence type="inferred from homology"/>
<sequence>MKPTLDRVVIKPLKLPEKTKEGFYIPPQTQKKYEPTQGEVRFLGPGKVDEPINCKIGDKVVFNKMAGMDIAWNGEDLKIIRWSDILVVL</sequence>
<dbReference type="GO" id="GO:0046872">
    <property type="term" value="F:metal ion binding"/>
    <property type="evidence" value="ECO:0007669"/>
    <property type="project" value="TreeGrafter"/>
</dbReference>
<dbReference type="GO" id="GO:0005524">
    <property type="term" value="F:ATP binding"/>
    <property type="evidence" value="ECO:0007669"/>
    <property type="project" value="InterPro"/>
</dbReference>